<dbReference type="InterPro" id="IPR020013">
    <property type="entry name" value="Flagellar_FlgE/F/G"/>
</dbReference>
<protein>
    <recommendedName>
        <fullName evidence="3">Flagellar basal-body rod protein FlgF</fullName>
    </recommendedName>
</protein>
<dbReference type="GO" id="GO:0071978">
    <property type="term" value="P:bacterial-type flagellum-dependent swarming motility"/>
    <property type="evidence" value="ECO:0007669"/>
    <property type="project" value="TreeGrafter"/>
</dbReference>
<proteinExistence type="inferred from homology"/>
<dbReference type="InterPro" id="IPR001444">
    <property type="entry name" value="Flag_bb_rod_N"/>
</dbReference>
<dbReference type="EMBL" id="UOFT01000058">
    <property type="protein sequence ID" value="VAW97452.1"/>
    <property type="molecule type" value="Genomic_DNA"/>
</dbReference>
<evidence type="ECO:0000259" key="6">
    <source>
        <dbReference type="Pfam" id="PF22692"/>
    </source>
</evidence>
<name>A0A3B1AC15_9ZZZZ</name>
<keyword evidence="7" id="KW-0966">Cell projection</keyword>
<dbReference type="NCBIfam" id="NF009280">
    <property type="entry name" value="PRK12640.1"/>
    <property type="match status" value="1"/>
</dbReference>
<dbReference type="NCBIfam" id="TIGR02490">
    <property type="entry name" value="flgF"/>
    <property type="match status" value="1"/>
</dbReference>
<keyword evidence="7" id="KW-0969">Cilium</keyword>
<dbReference type="InterPro" id="IPR037925">
    <property type="entry name" value="FlgE/F/G-like"/>
</dbReference>
<sequence length="246" mass="26081">MDRMLYVAMSGAKQNMLAQAHNANNMANVSTTGFKADLAAARSMPLFGDGFPTRVFSMTEREGTDFNSGAIQTTNRSLDIAIKGQGFIAVQGKDGNEAYTRAGSLRVNANGLLETSNGLAVMGDGGPISLPPAKRIEIAADGTISVINQTKGSEVVNIVDRIKLVNPDLKTVSKGNDGLFHLADNGIAPAAAEVEVLSGALEGSNVNIASELVNMIELSRQFEMQVKMMKAAEDNDEYAMRLINIA</sequence>
<dbReference type="PANTHER" id="PTHR30435">
    <property type="entry name" value="FLAGELLAR PROTEIN"/>
    <property type="match status" value="1"/>
</dbReference>
<evidence type="ECO:0000256" key="3">
    <source>
        <dbReference type="ARBA" id="ARBA00040228"/>
    </source>
</evidence>
<dbReference type="NCBIfam" id="TIGR03506">
    <property type="entry name" value="FlgEFG_subfam"/>
    <property type="match status" value="1"/>
</dbReference>
<dbReference type="PANTHER" id="PTHR30435:SF18">
    <property type="entry name" value="FLAGELLAR BASAL-BODY ROD PROTEIN FLGF"/>
    <property type="match status" value="1"/>
</dbReference>
<evidence type="ECO:0000259" key="5">
    <source>
        <dbReference type="Pfam" id="PF06429"/>
    </source>
</evidence>
<dbReference type="InterPro" id="IPR053967">
    <property type="entry name" value="LlgE_F_G-like_D1"/>
</dbReference>
<evidence type="ECO:0000259" key="4">
    <source>
        <dbReference type="Pfam" id="PF00460"/>
    </source>
</evidence>
<reference evidence="7" key="1">
    <citation type="submission" date="2018-06" db="EMBL/GenBank/DDBJ databases">
        <authorList>
            <person name="Zhirakovskaya E."/>
        </authorList>
    </citation>
    <scope>NUCLEOTIDE SEQUENCE</scope>
</reference>
<comment type="subunit">
    <text evidence="2">The basal body constitutes a major portion of the flagellar organelle and consists of five rings (E,L,P,S, and M) mounted on a central rod. The rod consists of about 26 subunits of FlgG in the distal portion, and FlgB, FlgC and FlgF are thought to build up the proximal portion of the rod with about 6 subunits each.</text>
</comment>
<organism evidence="7">
    <name type="scientific">hydrothermal vent metagenome</name>
    <dbReference type="NCBI Taxonomy" id="652676"/>
    <lineage>
        <taxon>unclassified sequences</taxon>
        <taxon>metagenomes</taxon>
        <taxon>ecological metagenomes</taxon>
    </lineage>
</organism>
<keyword evidence="7" id="KW-0282">Flagellum</keyword>
<evidence type="ECO:0000256" key="2">
    <source>
        <dbReference type="ARBA" id="ARBA00038560"/>
    </source>
</evidence>
<accession>A0A3B1AC15</accession>
<feature type="domain" description="Flagellar hook protein FlgE/F/G-like D1" evidence="6">
    <location>
        <begin position="81"/>
        <end position="146"/>
    </location>
</feature>
<comment type="similarity">
    <text evidence="1">Belongs to the flagella basal body rod proteins family.</text>
</comment>
<dbReference type="Pfam" id="PF00460">
    <property type="entry name" value="Flg_bb_rod"/>
    <property type="match status" value="1"/>
</dbReference>
<feature type="domain" description="Flagellar basal body rod protein N-terminal" evidence="4">
    <location>
        <begin position="5"/>
        <end position="35"/>
    </location>
</feature>
<dbReference type="Pfam" id="PF22692">
    <property type="entry name" value="LlgE_F_G_D1"/>
    <property type="match status" value="1"/>
</dbReference>
<gene>
    <name evidence="7" type="ORF">MNBD_GAMMA23-929</name>
</gene>
<evidence type="ECO:0000256" key="1">
    <source>
        <dbReference type="ARBA" id="ARBA00009677"/>
    </source>
</evidence>
<dbReference type="InterPro" id="IPR012836">
    <property type="entry name" value="FlgF"/>
</dbReference>
<dbReference type="GO" id="GO:0030694">
    <property type="term" value="C:bacterial-type flagellum basal body, rod"/>
    <property type="evidence" value="ECO:0007669"/>
    <property type="project" value="InterPro"/>
</dbReference>
<dbReference type="SUPFAM" id="SSF117143">
    <property type="entry name" value="Flagellar hook protein flgE"/>
    <property type="match status" value="1"/>
</dbReference>
<evidence type="ECO:0000313" key="7">
    <source>
        <dbReference type="EMBL" id="VAW97452.1"/>
    </source>
</evidence>
<dbReference type="InterPro" id="IPR010930">
    <property type="entry name" value="Flg_bb/hook_C_dom"/>
</dbReference>
<dbReference type="Pfam" id="PF06429">
    <property type="entry name" value="Flg_bbr_C"/>
    <property type="match status" value="1"/>
</dbReference>
<dbReference type="AlphaFoldDB" id="A0A3B1AC15"/>
<feature type="domain" description="Flagellar basal-body/hook protein C-terminal" evidence="5">
    <location>
        <begin position="198"/>
        <end position="242"/>
    </location>
</feature>